<reference evidence="5" key="1">
    <citation type="submission" date="2016-11" db="UniProtKB">
        <authorList>
            <consortium name="WormBaseParasite"/>
        </authorList>
    </citation>
    <scope>IDENTIFICATION</scope>
</reference>
<evidence type="ECO:0000259" key="3">
    <source>
        <dbReference type="Pfam" id="PF01579"/>
    </source>
</evidence>
<protein>
    <submittedName>
        <fullName evidence="5">DUF19 domain-containing protein</fullName>
    </submittedName>
</protein>
<evidence type="ECO:0000256" key="2">
    <source>
        <dbReference type="SAM" id="Phobius"/>
    </source>
</evidence>
<feature type="transmembrane region" description="Helical" evidence="2">
    <location>
        <begin position="7"/>
        <end position="40"/>
    </location>
</feature>
<proteinExistence type="predicted"/>
<evidence type="ECO:0000313" key="5">
    <source>
        <dbReference type="WBParaSite" id="Csp11.Scaffold630.g19957.t1"/>
    </source>
</evidence>
<dbReference type="PANTHER" id="PTHR31897">
    <property type="entry name" value="PROTEIN CBG17011-RELATED"/>
    <property type="match status" value="1"/>
</dbReference>
<keyword evidence="2" id="KW-1133">Transmembrane helix</keyword>
<dbReference type="InterPro" id="IPR002542">
    <property type="entry name" value="T20D4.11-like_dom"/>
</dbReference>
<dbReference type="WBParaSite" id="Csp11.Scaffold630.g19957.t1">
    <property type="protein sequence ID" value="Csp11.Scaffold630.g19957.t1"/>
    <property type="gene ID" value="Csp11.Scaffold630.g19957"/>
</dbReference>
<name>A0A1I7UW70_9PELO</name>
<keyword evidence="2" id="KW-0812">Transmembrane</keyword>
<dbReference type="AlphaFoldDB" id="A0A1I7UW70"/>
<dbReference type="Pfam" id="PF01579">
    <property type="entry name" value="DUF19"/>
    <property type="match status" value="1"/>
</dbReference>
<dbReference type="PANTHER" id="PTHR31897:SF2">
    <property type="entry name" value="DUF19 DOMAIN-CONTAINING PROTEIN"/>
    <property type="match status" value="1"/>
</dbReference>
<keyword evidence="4" id="KW-1185">Reference proteome</keyword>
<sequence>MWKLCTILIYIFLTFLALLCITFALSVAYISAVIFLPTYFPTQIHKFSRTWDIEASLDLNDPSVKLSPWGLPYDSECGGIRMVFLDMDCMEPARKCQELIEEYEKEYGKTKKEKEEFLNIAKYCFDASKDPLIKNHAYSQGKLCFLSFANQFCDVEIVDYLENYYEFFLEFAMSPSIDDCGVFEKFEALGCKDSMDFFQKSKESLEMGNQTQKDYEIMGFECREVQNRIQNLTNPCGIPQEFQMKMNEFCEKMNFFSSPFWKCVQRMKSENIQPDLLLYPHFIGLQFGDDTDSCTIFREDSVKNIMIEYCGSEVIDGFEKEKSYLLKMWNCI</sequence>
<feature type="domain" description="T20D4.11-like" evidence="3">
    <location>
        <begin position="180"/>
        <end position="331"/>
    </location>
</feature>
<evidence type="ECO:0000313" key="4">
    <source>
        <dbReference type="Proteomes" id="UP000095282"/>
    </source>
</evidence>
<feature type="coiled-coil region" evidence="1">
    <location>
        <begin position="93"/>
        <end position="120"/>
    </location>
</feature>
<evidence type="ECO:0000256" key="1">
    <source>
        <dbReference type="SAM" id="Coils"/>
    </source>
</evidence>
<keyword evidence="1" id="KW-0175">Coiled coil</keyword>
<accession>A0A1I7UW70</accession>
<dbReference type="Proteomes" id="UP000095282">
    <property type="component" value="Unplaced"/>
</dbReference>
<keyword evidence="2" id="KW-0472">Membrane</keyword>
<organism evidence="4 5">
    <name type="scientific">Caenorhabditis tropicalis</name>
    <dbReference type="NCBI Taxonomy" id="1561998"/>
    <lineage>
        <taxon>Eukaryota</taxon>
        <taxon>Metazoa</taxon>
        <taxon>Ecdysozoa</taxon>
        <taxon>Nematoda</taxon>
        <taxon>Chromadorea</taxon>
        <taxon>Rhabditida</taxon>
        <taxon>Rhabditina</taxon>
        <taxon>Rhabditomorpha</taxon>
        <taxon>Rhabditoidea</taxon>
        <taxon>Rhabditidae</taxon>
        <taxon>Peloderinae</taxon>
        <taxon>Caenorhabditis</taxon>
    </lineage>
</organism>